<dbReference type="RefSeq" id="WP_183400264.1">
    <property type="nucleotide sequence ID" value="NZ_JACIDS010000004.1"/>
</dbReference>
<proteinExistence type="predicted"/>
<organism evidence="2 3">
    <name type="scientific">Kaistia hirudinis</name>
    <dbReference type="NCBI Taxonomy" id="1293440"/>
    <lineage>
        <taxon>Bacteria</taxon>
        <taxon>Pseudomonadati</taxon>
        <taxon>Pseudomonadota</taxon>
        <taxon>Alphaproteobacteria</taxon>
        <taxon>Hyphomicrobiales</taxon>
        <taxon>Kaistiaceae</taxon>
        <taxon>Kaistia</taxon>
    </lineage>
</organism>
<evidence type="ECO:0000256" key="1">
    <source>
        <dbReference type="SAM" id="SignalP"/>
    </source>
</evidence>
<dbReference type="NCBIfam" id="TIGR02522">
    <property type="entry name" value="pilus_cpaD"/>
    <property type="match status" value="1"/>
</dbReference>
<evidence type="ECO:0000313" key="2">
    <source>
        <dbReference type="EMBL" id="MBB3932660.1"/>
    </source>
</evidence>
<feature type="chain" id="PRO_5033016512" evidence="1">
    <location>
        <begin position="23"/>
        <end position="241"/>
    </location>
</feature>
<gene>
    <name evidence="2" type="ORF">GGR25_003718</name>
</gene>
<accession>A0A840AQM6</accession>
<protein>
    <submittedName>
        <fullName evidence="2">Pilus assembly protein CpaD</fullName>
    </submittedName>
</protein>
<dbReference type="InterPro" id="IPR019027">
    <property type="entry name" value="Pilus_biogenesis_CpaD-related"/>
</dbReference>
<dbReference type="Proteomes" id="UP000553963">
    <property type="component" value="Unassembled WGS sequence"/>
</dbReference>
<keyword evidence="1" id="KW-0732">Signal</keyword>
<keyword evidence="3" id="KW-1185">Reference proteome</keyword>
<dbReference type="PROSITE" id="PS51257">
    <property type="entry name" value="PROKAR_LIPOPROTEIN"/>
    <property type="match status" value="1"/>
</dbReference>
<sequence>MHRPLAARAACLGALLALAALAGCTGPTYDKTGAILGPDDYRYRHPILINQQIATMDLPVAPAAPKLSTRMRGNITGFAQQYKIAGATKMAIVVPGNAPDAKVANGVARQAADALVAAGVPRRQIEVRTYPAGAYETEAPVRLAFARIAAHVDGCGQWPAEDGTMWMKTENRSYYNFGCATQQNLAASVTDPLDLLYPRGMSPADATRRMAVLGNYEAGKNPSGTYEGLDKVDIATGIGGN</sequence>
<reference evidence="2 3" key="1">
    <citation type="submission" date="2020-08" db="EMBL/GenBank/DDBJ databases">
        <title>Genomic Encyclopedia of Type Strains, Phase IV (KMG-IV): sequencing the most valuable type-strain genomes for metagenomic binning, comparative biology and taxonomic classification.</title>
        <authorList>
            <person name="Goeker M."/>
        </authorList>
    </citation>
    <scope>NUCLEOTIDE SEQUENCE [LARGE SCALE GENOMIC DNA]</scope>
    <source>
        <strain evidence="2 3">DSM 25966</strain>
    </source>
</reference>
<comment type="caution">
    <text evidence="2">The sequence shown here is derived from an EMBL/GenBank/DDBJ whole genome shotgun (WGS) entry which is preliminary data.</text>
</comment>
<dbReference type="AlphaFoldDB" id="A0A840AQM6"/>
<dbReference type="Pfam" id="PF09476">
    <property type="entry name" value="Pilus_CpaD"/>
    <property type="match status" value="1"/>
</dbReference>
<feature type="signal peptide" evidence="1">
    <location>
        <begin position="1"/>
        <end position="22"/>
    </location>
</feature>
<dbReference type="InterPro" id="IPR013361">
    <property type="entry name" value="Pilus_CpaD"/>
</dbReference>
<name>A0A840AQM6_9HYPH</name>
<evidence type="ECO:0000313" key="3">
    <source>
        <dbReference type="Proteomes" id="UP000553963"/>
    </source>
</evidence>
<dbReference type="EMBL" id="JACIDS010000004">
    <property type="protein sequence ID" value="MBB3932660.1"/>
    <property type="molecule type" value="Genomic_DNA"/>
</dbReference>